<dbReference type="GO" id="GO:0006260">
    <property type="term" value="P:DNA replication"/>
    <property type="evidence" value="ECO:0007669"/>
    <property type="project" value="InterPro"/>
</dbReference>
<dbReference type="PANTHER" id="PTHR38767">
    <property type="entry name" value="DNA POLYMERASE III SUBUNIT CHI"/>
    <property type="match status" value="1"/>
</dbReference>
<organism evidence="1 2">
    <name type="scientific">Psychrosphaera saromensis</name>
    <dbReference type="NCBI Taxonomy" id="716813"/>
    <lineage>
        <taxon>Bacteria</taxon>
        <taxon>Pseudomonadati</taxon>
        <taxon>Pseudomonadota</taxon>
        <taxon>Gammaproteobacteria</taxon>
        <taxon>Alteromonadales</taxon>
        <taxon>Pseudoalteromonadaceae</taxon>
        <taxon>Psychrosphaera</taxon>
    </lineage>
</organism>
<dbReference type="PANTHER" id="PTHR38767:SF1">
    <property type="entry name" value="DNA POLYMERASE III SUBUNIT CHI"/>
    <property type="match status" value="1"/>
</dbReference>
<dbReference type="EMBL" id="MSCH01000003">
    <property type="protein sequence ID" value="PQJ55079.1"/>
    <property type="molecule type" value="Genomic_DNA"/>
</dbReference>
<dbReference type="GO" id="GO:0032298">
    <property type="term" value="P:positive regulation of DNA-templated DNA replication initiation"/>
    <property type="evidence" value="ECO:0007669"/>
    <property type="project" value="TreeGrafter"/>
</dbReference>
<dbReference type="OrthoDB" id="5297568at2"/>
<accession>A0A2S7UZ69</accession>
<proteinExistence type="predicted"/>
<comment type="caution">
    <text evidence="1">The sequence shown here is derived from an EMBL/GenBank/DDBJ whole genome shotgun (WGS) entry which is preliminary data.</text>
</comment>
<evidence type="ECO:0008006" key="3">
    <source>
        <dbReference type="Google" id="ProtNLM"/>
    </source>
</evidence>
<dbReference type="InterPro" id="IPR036768">
    <property type="entry name" value="PolIII_chi_sf"/>
</dbReference>
<dbReference type="InterPro" id="IPR007459">
    <property type="entry name" value="DNA_pol3_chi"/>
</dbReference>
<dbReference type="GO" id="GO:0003887">
    <property type="term" value="F:DNA-directed DNA polymerase activity"/>
    <property type="evidence" value="ECO:0007669"/>
    <property type="project" value="InterPro"/>
</dbReference>
<sequence>MNAIFWILSDQQQAPAHAKAANVTAHIHYACVLAADLYRQNKKLLIGVENQDQAHIVDDWLWQFEADRFIPHNLPGEGPHYGSPVEINWEPSQQRRGCFVNMCQTLPDYVGKLKGVNEWHDFVPNDDVGKAAARERYKLLKQAGFNLTTNQIPDSIV</sequence>
<protein>
    <recommendedName>
        <fullName evidence="3">DNA polymerase III subunit chi</fullName>
    </recommendedName>
</protein>
<dbReference type="Pfam" id="PF04364">
    <property type="entry name" value="DNA_pol3_chi"/>
    <property type="match status" value="1"/>
</dbReference>
<reference evidence="1 2" key="1">
    <citation type="submission" date="2016-12" db="EMBL/GenBank/DDBJ databases">
        <title>Diversity of luminous bacteria.</title>
        <authorList>
            <person name="Yoshizawa S."/>
            <person name="Kogure K."/>
        </authorList>
    </citation>
    <scope>NUCLEOTIDE SEQUENCE [LARGE SCALE GENOMIC DNA]</scope>
    <source>
        <strain evidence="1 2">SA4-48</strain>
    </source>
</reference>
<gene>
    <name evidence="1" type="ORF">BTO11_16410</name>
</gene>
<evidence type="ECO:0000313" key="2">
    <source>
        <dbReference type="Proteomes" id="UP000239007"/>
    </source>
</evidence>
<keyword evidence="2" id="KW-1185">Reference proteome</keyword>
<dbReference type="GO" id="GO:0003677">
    <property type="term" value="F:DNA binding"/>
    <property type="evidence" value="ECO:0007669"/>
    <property type="project" value="InterPro"/>
</dbReference>
<dbReference type="SUPFAM" id="SSF102400">
    <property type="entry name" value="DNA polymerase III chi subunit"/>
    <property type="match status" value="1"/>
</dbReference>
<dbReference type="RefSeq" id="WP_105053603.1">
    <property type="nucleotide sequence ID" value="NZ_BMYG01000009.1"/>
</dbReference>
<dbReference type="Gene3D" id="3.40.50.10110">
    <property type="entry name" value="DNA polymerase III subunit chi"/>
    <property type="match status" value="1"/>
</dbReference>
<dbReference type="Proteomes" id="UP000239007">
    <property type="component" value="Unassembled WGS sequence"/>
</dbReference>
<name>A0A2S7UZ69_9GAMM</name>
<dbReference type="AlphaFoldDB" id="A0A2S7UZ69"/>
<evidence type="ECO:0000313" key="1">
    <source>
        <dbReference type="EMBL" id="PQJ55079.1"/>
    </source>
</evidence>